<name>A0A6G7J5Q7_9FLAO</name>
<dbReference type="AlphaFoldDB" id="A0A6G7J5Q7"/>
<sequence>MKIDVLPILSLILGFCRKIYNNNFSSHKYSVLRTETKNYFNSKELFSNSKFESDFIRPNLIEKYFYLETGIRANEKSIYKLISFKDKLDGNYTWREIKLVQNYLNFEKSDIEIKITRLGKLQSIIGVILSLILVLTSIFGASYFSQFEILELRDILIYGMIISVPFGVGYFIISHINPIIVSRQMENKLKTKIQSKN</sequence>
<evidence type="ECO:0000313" key="3">
    <source>
        <dbReference type="Proteomes" id="UP000502928"/>
    </source>
</evidence>
<organism evidence="2 3">
    <name type="scientific">Flagellimonas oceani</name>
    <dbReference type="NCBI Taxonomy" id="2698672"/>
    <lineage>
        <taxon>Bacteria</taxon>
        <taxon>Pseudomonadati</taxon>
        <taxon>Bacteroidota</taxon>
        <taxon>Flavobacteriia</taxon>
        <taxon>Flavobacteriales</taxon>
        <taxon>Flavobacteriaceae</taxon>
        <taxon>Flagellimonas</taxon>
    </lineage>
</organism>
<reference evidence="2 3" key="1">
    <citation type="submission" date="2020-02" db="EMBL/GenBank/DDBJ databases">
        <title>Complete genome of Muricauda sp. 501str8.</title>
        <authorList>
            <person name="Dong B."/>
            <person name="Zhu S."/>
            <person name="Yang J."/>
            <person name="Chen J."/>
        </authorList>
    </citation>
    <scope>NUCLEOTIDE SEQUENCE [LARGE SCALE GENOMIC DNA]</scope>
    <source>
        <strain evidence="2 3">501str8</strain>
    </source>
</reference>
<protein>
    <submittedName>
        <fullName evidence="2">Uncharacterized protein</fullName>
    </submittedName>
</protein>
<keyword evidence="3" id="KW-1185">Reference proteome</keyword>
<accession>A0A6G7J5Q7</accession>
<dbReference type="RefSeq" id="WP_166249332.1">
    <property type="nucleotide sequence ID" value="NZ_CP049616.1"/>
</dbReference>
<gene>
    <name evidence="2" type="ORF">GVT53_15120</name>
</gene>
<keyword evidence="1" id="KW-1133">Transmembrane helix</keyword>
<feature type="transmembrane region" description="Helical" evidence="1">
    <location>
        <begin position="156"/>
        <end position="180"/>
    </location>
</feature>
<evidence type="ECO:0000256" key="1">
    <source>
        <dbReference type="SAM" id="Phobius"/>
    </source>
</evidence>
<keyword evidence="1" id="KW-0812">Transmembrane</keyword>
<keyword evidence="1" id="KW-0472">Membrane</keyword>
<proteinExistence type="predicted"/>
<feature type="transmembrane region" description="Helical" evidence="1">
    <location>
        <begin position="124"/>
        <end position="144"/>
    </location>
</feature>
<evidence type="ECO:0000313" key="2">
    <source>
        <dbReference type="EMBL" id="QII45949.1"/>
    </source>
</evidence>
<dbReference type="KEGG" id="mut:GVT53_15120"/>
<dbReference type="Proteomes" id="UP000502928">
    <property type="component" value="Chromosome"/>
</dbReference>
<dbReference type="EMBL" id="CP049616">
    <property type="protein sequence ID" value="QII45949.1"/>
    <property type="molecule type" value="Genomic_DNA"/>
</dbReference>